<sequence length="49" mass="5412">MMGGMRAIWNTTVFVIKTCGFYPAVRAVTLHNGALGKLRPGQRATLRIH</sequence>
<name>A0A645JJQ6_9ZZZZ</name>
<proteinExistence type="predicted"/>
<dbReference type="AlphaFoldDB" id="A0A645JJQ6"/>
<gene>
    <name evidence="1" type="ORF">SDC9_211361</name>
</gene>
<organism evidence="1">
    <name type="scientific">bioreactor metagenome</name>
    <dbReference type="NCBI Taxonomy" id="1076179"/>
    <lineage>
        <taxon>unclassified sequences</taxon>
        <taxon>metagenomes</taxon>
        <taxon>ecological metagenomes</taxon>
    </lineage>
</organism>
<evidence type="ECO:0000313" key="1">
    <source>
        <dbReference type="EMBL" id="MPN63597.1"/>
    </source>
</evidence>
<comment type="caution">
    <text evidence="1">The sequence shown here is derived from an EMBL/GenBank/DDBJ whole genome shotgun (WGS) entry which is preliminary data.</text>
</comment>
<accession>A0A645JJQ6</accession>
<reference evidence="1" key="1">
    <citation type="submission" date="2019-08" db="EMBL/GenBank/DDBJ databases">
        <authorList>
            <person name="Kucharzyk K."/>
            <person name="Murdoch R.W."/>
            <person name="Higgins S."/>
            <person name="Loffler F."/>
        </authorList>
    </citation>
    <scope>NUCLEOTIDE SEQUENCE</scope>
</reference>
<dbReference type="EMBL" id="VSSQ01143257">
    <property type="protein sequence ID" value="MPN63597.1"/>
    <property type="molecule type" value="Genomic_DNA"/>
</dbReference>
<protein>
    <submittedName>
        <fullName evidence="1">Uncharacterized protein</fullName>
    </submittedName>
</protein>